<evidence type="ECO:0000313" key="3">
    <source>
        <dbReference type="EMBL" id="RZC37040.1"/>
    </source>
</evidence>
<organism evidence="3 4">
    <name type="scientific">Asbolus verrucosus</name>
    <name type="common">Desert ironclad beetle</name>
    <dbReference type="NCBI Taxonomy" id="1661398"/>
    <lineage>
        <taxon>Eukaryota</taxon>
        <taxon>Metazoa</taxon>
        <taxon>Ecdysozoa</taxon>
        <taxon>Arthropoda</taxon>
        <taxon>Hexapoda</taxon>
        <taxon>Insecta</taxon>
        <taxon>Pterygota</taxon>
        <taxon>Neoptera</taxon>
        <taxon>Endopterygota</taxon>
        <taxon>Coleoptera</taxon>
        <taxon>Polyphaga</taxon>
        <taxon>Cucujiformia</taxon>
        <taxon>Tenebrionidae</taxon>
        <taxon>Pimeliinae</taxon>
        <taxon>Asbolus</taxon>
    </lineage>
</organism>
<feature type="coiled-coil region" evidence="1">
    <location>
        <begin position="60"/>
        <end position="115"/>
    </location>
</feature>
<keyword evidence="1" id="KW-0175">Coiled coil</keyword>
<comment type="caution">
    <text evidence="3">The sequence shown here is derived from an EMBL/GenBank/DDBJ whole genome shotgun (WGS) entry which is preliminary data.</text>
</comment>
<dbReference type="PANTHER" id="PTHR21533:SF19">
    <property type="entry name" value="LEUCINE-RICH PROTEIN"/>
    <property type="match status" value="1"/>
</dbReference>
<dbReference type="AlphaFoldDB" id="A0A482VW84"/>
<evidence type="ECO:0000256" key="2">
    <source>
        <dbReference type="SAM" id="MobiDB-lite"/>
    </source>
</evidence>
<dbReference type="CDD" id="cd07429">
    <property type="entry name" value="Cby_like"/>
    <property type="match status" value="1"/>
</dbReference>
<evidence type="ECO:0000256" key="1">
    <source>
        <dbReference type="SAM" id="Coils"/>
    </source>
</evidence>
<dbReference type="OrthoDB" id="2145765at2759"/>
<keyword evidence="4" id="KW-1185">Reference proteome</keyword>
<dbReference type="STRING" id="1661398.A0A482VW84"/>
<dbReference type="Pfam" id="PF14645">
    <property type="entry name" value="Chibby"/>
    <property type="match status" value="1"/>
</dbReference>
<evidence type="ECO:0000313" key="4">
    <source>
        <dbReference type="Proteomes" id="UP000292052"/>
    </source>
</evidence>
<gene>
    <name evidence="3" type="ORF">BDFB_006239</name>
</gene>
<dbReference type="EMBL" id="QDEB01056253">
    <property type="protein sequence ID" value="RZC37040.1"/>
    <property type="molecule type" value="Genomic_DNA"/>
</dbReference>
<reference evidence="3 4" key="1">
    <citation type="submission" date="2017-03" db="EMBL/GenBank/DDBJ databases">
        <title>Genome of the blue death feigning beetle - Asbolus verrucosus.</title>
        <authorList>
            <person name="Rider S.D."/>
        </authorList>
    </citation>
    <scope>NUCLEOTIDE SEQUENCE [LARGE SCALE GENOMIC DNA]</scope>
    <source>
        <strain evidence="3">Butters</strain>
        <tissue evidence="3">Head and leg muscle</tissue>
    </source>
</reference>
<proteinExistence type="predicted"/>
<accession>A0A482VW84</accession>
<dbReference type="Proteomes" id="UP000292052">
    <property type="component" value="Unassembled WGS sequence"/>
</dbReference>
<dbReference type="InterPro" id="IPR028118">
    <property type="entry name" value="Chibby_fam"/>
</dbReference>
<sequence length="116" mass="13394">MPLFGSKFSPKRAPLRKNSGNVGSEELEDLVLNQRTVQLRLGEQELVFENGEWIPESGQSGSAHKSNQKLRKKLQELQEENNMLRLKYTVMLNMLTQTTAESHLQEKELEKLRTKK</sequence>
<protein>
    <submittedName>
        <fullName evidence="3">Chibby-like 1</fullName>
    </submittedName>
</protein>
<dbReference type="PANTHER" id="PTHR21533">
    <property type="entry name" value="LEUCINE-RICH PROTEIN"/>
    <property type="match status" value="1"/>
</dbReference>
<feature type="region of interest" description="Disordered" evidence="2">
    <location>
        <begin position="1"/>
        <end position="23"/>
    </location>
</feature>
<name>A0A482VW84_ASBVE</name>